<comment type="caution">
    <text evidence="1">The sequence shown here is derived from an EMBL/GenBank/DDBJ whole genome shotgun (WGS) entry which is preliminary data.</text>
</comment>
<feature type="non-terminal residue" evidence="1">
    <location>
        <position position="144"/>
    </location>
</feature>
<proteinExistence type="predicted"/>
<protein>
    <submittedName>
        <fullName evidence="1">Uncharacterized protein</fullName>
    </submittedName>
</protein>
<evidence type="ECO:0000313" key="2">
    <source>
        <dbReference type="Proteomes" id="UP000265618"/>
    </source>
</evidence>
<evidence type="ECO:0000313" key="1">
    <source>
        <dbReference type="EMBL" id="GCA64142.1"/>
    </source>
</evidence>
<dbReference type="EMBL" id="BDIP01006273">
    <property type="protein sequence ID" value="GCA64142.1"/>
    <property type="molecule type" value="Genomic_DNA"/>
</dbReference>
<gene>
    <name evidence="1" type="ORF">KIPB_013332</name>
</gene>
<dbReference type="AlphaFoldDB" id="A0A391P8Q7"/>
<keyword evidence="2" id="KW-1185">Reference proteome</keyword>
<organism evidence="1 2">
    <name type="scientific">Kipferlia bialata</name>
    <dbReference type="NCBI Taxonomy" id="797122"/>
    <lineage>
        <taxon>Eukaryota</taxon>
        <taxon>Metamonada</taxon>
        <taxon>Carpediemonas-like organisms</taxon>
        <taxon>Kipferlia</taxon>
    </lineage>
</organism>
<accession>A0A391P8Q7</accession>
<name>A0A391P8Q7_9EUKA</name>
<reference evidence="1 2" key="1">
    <citation type="journal article" date="2018" name="PLoS ONE">
        <title>The draft genome of Kipferlia bialata reveals reductive genome evolution in fornicate parasites.</title>
        <authorList>
            <person name="Tanifuji G."/>
            <person name="Takabayashi S."/>
            <person name="Kume K."/>
            <person name="Takagi M."/>
            <person name="Nakayama T."/>
            <person name="Kamikawa R."/>
            <person name="Inagaki Y."/>
            <person name="Hashimoto T."/>
        </authorList>
    </citation>
    <scope>NUCLEOTIDE SEQUENCE [LARGE SCALE GENOMIC DNA]</scope>
    <source>
        <strain evidence="1">NY0173</strain>
    </source>
</reference>
<sequence length="144" mass="16208">TPSPHPGMDGYWPSGDSLHTLLTLFQREVLIDVPEAQVARQARPKLDRLLSIAKSMTDTSVTFDTPEGNHFPPFTGSPLRHSRMYQVISPSVLRPITEAITEQSTHVLSLVDGIGGSNESEWSDEGECRGMPYDPYREDYYHYE</sequence>
<dbReference type="Proteomes" id="UP000265618">
    <property type="component" value="Unassembled WGS sequence"/>
</dbReference>